<keyword evidence="4" id="KW-1185">Reference proteome</keyword>
<comment type="caution">
    <text evidence="3">The sequence shown here is derived from an EMBL/GenBank/DDBJ whole genome shotgun (WGS) entry which is preliminary data.</text>
</comment>
<keyword evidence="3" id="KW-0808">Transferase</keyword>
<sequence length="400" mass="45563">MEILFISHKFPPAVGGMEKQSFELIDGMKRFTNVHSIVYTGQQSRIAFFLSLEKRIQDLCSEYPSISVIHFNDALIATFCLHHKSYAHLYRSVTVHGLDVVFPSTIYQKYILPKFNRFDLIIAVSHATKQACVQRGIGVRKVVVISNGVDHTLLQHRPDSNFHQLFRTKYGIDLSGKTILTTLGRPVKRKGFSWFLQYVLPELEGNLILLMAGPFNKSRTWQDRFYHFLPPIFRTKIELFTGYPADENKIRILLNTKKYSQNVLHLGKLPFEELIQILLATDGFIMPNIAVEGDMEGFGLVCLEASLCGSWVFAADTDGITDAITDQKNGTLIRTGSTSDWTAVLNNFIENPDVIKKQLESAKSYTQNTFSWEKMVSSYWSQFKLLVQTGQKVKTSDTNR</sequence>
<feature type="domain" description="Glycosyl transferase family 1" evidence="1">
    <location>
        <begin position="176"/>
        <end position="360"/>
    </location>
</feature>
<dbReference type="RefSeq" id="WP_131958927.1">
    <property type="nucleotide sequence ID" value="NZ_SMFL01000004.1"/>
</dbReference>
<evidence type="ECO:0000313" key="4">
    <source>
        <dbReference type="Proteomes" id="UP000294850"/>
    </source>
</evidence>
<dbReference type="Pfam" id="PF13439">
    <property type="entry name" value="Glyco_transf_4"/>
    <property type="match status" value="1"/>
</dbReference>
<evidence type="ECO:0000259" key="1">
    <source>
        <dbReference type="Pfam" id="PF00534"/>
    </source>
</evidence>
<dbReference type="SUPFAM" id="SSF53756">
    <property type="entry name" value="UDP-Glycosyltransferase/glycogen phosphorylase"/>
    <property type="match status" value="1"/>
</dbReference>
<dbReference type="PANTHER" id="PTHR45947">
    <property type="entry name" value="SULFOQUINOVOSYL TRANSFERASE SQD2"/>
    <property type="match status" value="1"/>
</dbReference>
<evidence type="ECO:0000259" key="2">
    <source>
        <dbReference type="Pfam" id="PF13439"/>
    </source>
</evidence>
<evidence type="ECO:0000313" key="3">
    <source>
        <dbReference type="EMBL" id="TDE15665.1"/>
    </source>
</evidence>
<name>A0A4R5DWK0_9BACT</name>
<dbReference type="CDD" id="cd03801">
    <property type="entry name" value="GT4_PimA-like"/>
    <property type="match status" value="1"/>
</dbReference>
<dbReference type="EMBL" id="SMFL01000004">
    <property type="protein sequence ID" value="TDE15665.1"/>
    <property type="molecule type" value="Genomic_DNA"/>
</dbReference>
<dbReference type="Pfam" id="PF00534">
    <property type="entry name" value="Glycos_transf_1"/>
    <property type="match status" value="1"/>
</dbReference>
<dbReference type="Gene3D" id="3.40.50.2000">
    <property type="entry name" value="Glycogen Phosphorylase B"/>
    <property type="match status" value="2"/>
</dbReference>
<accession>A0A4R5DWK0</accession>
<dbReference type="PANTHER" id="PTHR45947:SF3">
    <property type="entry name" value="SULFOQUINOVOSYL TRANSFERASE SQD2"/>
    <property type="match status" value="1"/>
</dbReference>
<feature type="domain" description="Glycosyltransferase subfamily 4-like N-terminal" evidence="2">
    <location>
        <begin position="34"/>
        <end position="151"/>
    </location>
</feature>
<gene>
    <name evidence="3" type="ORF">E0F88_14300</name>
</gene>
<dbReference type="InterPro" id="IPR050194">
    <property type="entry name" value="Glycosyltransferase_grp1"/>
</dbReference>
<organism evidence="3 4">
    <name type="scientific">Dyadobacter psychrotolerans</name>
    <dbReference type="NCBI Taxonomy" id="2541721"/>
    <lineage>
        <taxon>Bacteria</taxon>
        <taxon>Pseudomonadati</taxon>
        <taxon>Bacteroidota</taxon>
        <taxon>Cytophagia</taxon>
        <taxon>Cytophagales</taxon>
        <taxon>Spirosomataceae</taxon>
        <taxon>Dyadobacter</taxon>
    </lineage>
</organism>
<dbReference type="GO" id="GO:0016757">
    <property type="term" value="F:glycosyltransferase activity"/>
    <property type="evidence" value="ECO:0007669"/>
    <property type="project" value="InterPro"/>
</dbReference>
<proteinExistence type="predicted"/>
<dbReference type="InterPro" id="IPR001296">
    <property type="entry name" value="Glyco_trans_1"/>
</dbReference>
<reference evidence="3 4" key="1">
    <citation type="submission" date="2019-03" db="EMBL/GenBank/DDBJ databases">
        <title>Dyadobacter AR-3-6 sp. nov., isolated from arctic soil.</title>
        <authorList>
            <person name="Chaudhary D.K."/>
        </authorList>
    </citation>
    <scope>NUCLEOTIDE SEQUENCE [LARGE SCALE GENOMIC DNA]</scope>
    <source>
        <strain evidence="3 4">AR-3-6</strain>
    </source>
</reference>
<dbReference type="OrthoDB" id="9792322at2"/>
<dbReference type="InterPro" id="IPR028098">
    <property type="entry name" value="Glyco_trans_4-like_N"/>
</dbReference>
<protein>
    <submittedName>
        <fullName evidence="3">Glycosyltransferase</fullName>
    </submittedName>
</protein>
<dbReference type="Proteomes" id="UP000294850">
    <property type="component" value="Unassembled WGS sequence"/>
</dbReference>
<dbReference type="AlphaFoldDB" id="A0A4R5DWK0"/>